<accession>A0A556R396</accession>
<feature type="region of interest" description="Disordered" evidence="5">
    <location>
        <begin position="1"/>
        <end position="35"/>
    </location>
</feature>
<feature type="transmembrane region" description="Helical" evidence="6">
    <location>
        <begin position="104"/>
        <end position="125"/>
    </location>
</feature>
<dbReference type="InterPro" id="IPR051788">
    <property type="entry name" value="MFS_Transporter"/>
</dbReference>
<keyword evidence="3 6" id="KW-1133">Transmembrane helix</keyword>
<protein>
    <submittedName>
        <fullName evidence="8">MFS transporter</fullName>
    </submittedName>
</protein>
<feature type="transmembrane region" description="Helical" evidence="6">
    <location>
        <begin position="292"/>
        <end position="310"/>
    </location>
</feature>
<dbReference type="GO" id="GO:0022857">
    <property type="term" value="F:transmembrane transporter activity"/>
    <property type="evidence" value="ECO:0007669"/>
    <property type="project" value="InterPro"/>
</dbReference>
<feature type="transmembrane region" description="Helical" evidence="6">
    <location>
        <begin position="409"/>
        <end position="427"/>
    </location>
</feature>
<dbReference type="GO" id="GO:0005886">
    <property type="term" value="C:plasma membrane"/>
    <property type="evidence" value="ECO:0007669"/>
    <property type="project" value="UniProtKB-SubCell"/>
</dbReference>
<feature type="transmembrane region" description="Helical" evidence="6">
    <location>
        <begin position="379"/>
        <end position="397"/>
    </location>
</feature>
<dbReference type="InterPro" id="IPR011701">
    <property type="entry name" value="MFS"/>
</dbReference>
<keyword evidence="9" id="KW-1185">Reference proteome</keyword>
<dbReference type="Proteomes" id="UP000316508">
    <property type="component" value="Unassembled WGS sequence"/>
</dbReference>
<dbReference type="AlphaFoldDB" id="A0A556R396"/>
<organism evidence="8 9">
    <name type="scientific">Bifidobacterium apousia</name>
    <dbReference type="NCBI Taxonomy" id="2750996"/>
    <lineage>
        <taxon>Bacteria</taxon>
        <taxon>Bacillati</taxon>
        <taxon>Actinomycetota</taxon>
        <taxon>Actinomycetes</taxon>
        <taxon>Bifidobacteriales</taxon>
        <taxon>Bifidobacteriaceae</taxon>
        <taxon>Bifidobacterium</taxon>
    </lineage>
</organism>
<feature type="transmembrane region" description="Helical" evidence="6">
    <location>
        <begin position="322"/>
        <end position="339"/>
    </location>
</feature>
<name>A0A556R396_9BIFI</name>
<feature type="domain" description="Major facilitator superfamily (MFS) profile" evidence="7">
    <location>
        <begin position="255"/>
        <end position="433"/>
    </location>
</feature>
<dbReference type="SUPFAM" id="SSF103473">
    <property type="entry name" value="MFS general substrate transporter"/>
    <property type="match status" value="1"/>
</dbReference>
<feature type="transmembrane region" description="Helical" evidence="6">
    <location>
        <begin position="197"/>
        <end position="215"/>
    </location>
</feature>
<dbReference type="PANTHER" id="PTHR23514:SF13">
    <property type="entry name" value="INNER MEMBRANE PROTEIN YBJJ"/>
    <property type="match status" value="1"/>
</dbReference>
<dbReference type="Gene3D" id="1.20.1250.20">
    <property type="entry name" value="MFS general substrate transporter like domains"/>
    <property type="match status" value="1"/>
</dbReference>
<dbReference type="EMBL" id="VMHK01000002">
    <property type="protein sequence ID" value="TSJ83360.1"/>
    <property type="molecule type" value="Genomic_DNA"/>
</dbReference>
<sequence length="433" mass="44859">MRLRRKRVNNGQSKEARMSERDHREPSAVGPPGHGMRERSVVYGFFIIMGIGTSAWISRLPTVKSSLGLQPSGLALMTILGGCGALVGMLVSGVLTDRLGVRRAMLLAASTWCLGMVIAALAVTLRSVPGVVLGLLFNSAGISLWGTVNTVEAGAVERFSSRSIMPRFHASYSLGMFLALGLGSLLSHLGVAIGAHLAVNALVSLALVVACVLLCPAQPLGDCKGGADDERSDRQEGSGQSSAFGKQLAAWGDALVLMLALINVALEASEGAVNDWSGIGLVDAFGVPESQAGLAPTIFAAAMIVSRLLGTHLIEGLGDMRSLVLTLLVSALGILVYALSPSFVLSLVGTGIWGVGAALGVPIVTTLATKDPAMAAQRASVISTAYYGVSWIIPPAIGFLADHTGVRPALLPLAFLLVAVTLLVPPVSRLTRE</sequence>
<dbReference type="PROSITE" id="PS50850">
    <property type="entry name" value="MFS"/>
    <property type="match status" value="1"/>
</dbReference>
<reference evidence="8 9" key="1">
    <citation type="submission" date="2019-07" db="EMBL/GenBank/DDBJ databases">
        <title>Bifidobacterium asteroides genomes.</title>
        <authorList>
            <person name="Zheng H."/>
        </authorList>
    </citation>
    <scope>NUCLEOTIDE SEQUENCE [LARGE SCALE GENOMIC DNA]</scope>
    <source>
        <strain evidence="8 9">W8102</strain>
    </source>
</reference>
<keyword evidence="4 6" id="KW-0472">Membrane</keyword>
<evidence type="ECO:0000256" key="2">
    <source>
        <dbReference type="ARBA" id="ARBA00022692"/>
    </source>
</evidence>
<comment type="caution">
    <text evidence="8">The sequence shown here is derived from an EMBL/GenBank/DDBJ whole genome shotgun (WGS) entry which is preliminary data.</text>
</comment>
<evidence type="ECO:0000256" key="4">
    <source>
        <dbReference type="ARBA" id="ARBA00023136"/>
    </source>
</evidence>
<dbReference type="InterPro" id="IPR036259">
    <property type="entry name" value="MFS_trans_sf"/>
</dbReference>
<gene>
    <name evidence="8" type="ORF">FPK30_03110</name>
</gene>
<feature type="transmembrane region" description="Helical" evidence="6">
    <location>
        <begin position="41"/>
        <end position="60"/>
    </location>
</feature>
<proteinExistence type="predicted"/>
<keyword evidence="2 6" id="KW-0812">Transmembrane</keyword>
<evidence type="ECO:0000256" key="5">
    <source>
        <dbReference type="SAM" id="MobiDB-lite"/>
    </source>
</evidence>
<feature type="transmembrane region" description="Helical" evidence="6">
    <location>
        <begin position="172"/>
        <end position="191"/>
    </location>
</feature>
<dbReference type="Pfam" id="PF07690">
    <property type="entry name" value="MFS_1"/>
    <property type="match status" value="1"/>
</dbReference>
<evidence type="ECO:0000259" key="7">
    <source>
        <dbReference type="PROSITE" id="PS50850"/>
    </source>
</evidence>
<evidence type="ECO:0000256" key="6">
    <source>
        <dbReference type="SAM" id="Phobius"/>
    </source>
</evidence>
<evidence type="ECO:0000256" key="3">
    <source>
        <dbReference type="ARBA" id="ARBA00022989"/>
    </source>
</evidence>
<feature type="transmembrane region" description="Helical" evidence="6">
    <location>
        <begin position="72"/>
        <end position="92"/>
    </location>
</feature>
<comment type="subcellular location">
    <subcellularLocation>
        <location evidence="1">Cell membrane</location>
        <topology evidence="1">Multi-pass membrane protein</topology>
    </subcellularLocation>
</comment>
<dbReference type="InterPro" id="IPR020846">
    <property type="entry name" value="MFS_dom"/>
</dbReference>
<feature type="compositionally biased region" description="Basic and acidic residues" evidence="5">
    <location>
        <begin position="14"/>
        <end position="26"/>
    </location>
</feature>
<dbReference type="PANTHER" id="PTHR23514">
    <property type="entry name" value="BYPASS OF STOP CODON PROTEIN 6"/>
    <property type="match status" value="1"/>
</dbReference>
<evidence type="ECO:0000313" key="8">
    <source>
        <dbReference type="EMBL" id="TSJ83360.1"/>
    </source>
</evidence>
<evidence type="ECO:0000256" key="1">
    <source>
        <dbReference type="ARBA" id="ARBA00004651"/>
    </source>
</evidence>
<feature type="transmembrane region" description="Helical" evidence="6">
    <location>
        <begin position="345"/>
        <end position="367"/>
    </location>
</feature>
<evidence type="ECO:0000313" key="9">
    <source>
        <dbReference type="Proteomes" id="UP000316508"/>
    </source>
</evidence>